<dbReference type="InterPro" id="IPR034751">
    <property type="entry name" value="Yippee"/>
</dbReference>
<feature type="domain" description="Yippee" evidence="1">
    <location>
        <begin position="1"/>
        <end position="76"/>
    </location>
</feature>
<comment type="caution">
    <text evidence="2">The sequence shown here is derived from an EMBL/GenBank/DDBJ whole genome shotgun (WGS) entry which is preliminary data.</text>
</comment>
<protein>
    <recommendedName>
        <fullName evidence="1">Yippee domain-containing protein</fullName>
    </recommendedName>
</protein>
<proteinExistence type="predicted"/>
<dbReference type="AlphaFoldDB" id="A0AAP0LJJ0"/>
<evidence type="ECO:0000259" key="1">
    <source>
        <dbReference type="PROSITE" id="PS51792"/>
    </source>
</evidence>
<dbReference type="EMBL" id="JBCGBO010000025">
    <property type="protein sequence ID" value="KAK9175995.1"/>
    <property type="molecule type" value="Genomic_DNA"/>
</dbReference>
<evidence type="ECO:0000313" key="3">
    <source>
        <dbReference type="Proteomes" id="UP001428341"/>
    </source>
</evidence>
<dbReference type="PROSITE" id="PS51792">
    <property type="entry name" value="YIPPEE"/>
    <property type="match status" value="1"/>
</dbReference>
<reference evidence="2 3" key="1">
    <citation type="submission" date="2024-05" db="EMBL/GenBank/DDBJ databases">
        <title>Haplotype-resolved chromosome-level genome assembly of Huyou (Citrus changshanensis).</title>
        <authorList>
            <person name="Miao C."/>
            <person name="Chen W."/>
            <person name="Wu Y."/>
            <person name="Wang L."/>
            <person name="Zhao S."/>
            <person name="Grierson D."/>
            <person name="Xu C."/>
            <person name="Chen K."/>
        </authorList>
    </citation>
    <scope>NUCLEOTIDE SEQUENCE [LARGE SCALE GENOMIC DNA]</scope>
    <source>
        <strain evidence="2">01-14</strain>
        <tissue evidence="2">Leaf</tissue>
    </source>
</reference>
<sequence>MINHNLDVASVNVVVDTPEHYYLEDAFDNIEMIEADVHCVGCNMLLGQTIIAVDSFHERLIEGRLMLELRKLLYWNGEQVIDAITLLPPEPEEDD</sequence>
<evidence type="ECO:0000313" key="2">
    <source>
        <dbReference type="EMBL" id="KAK9175995.1"/>
    </source>
</evidence>
<dbReference type="Proteomes" id="UP001428341">
    <property type="component" value="Unassembled WGS sequence"/>
</dbReference>
<gene>
    <name evidence="2" type="ORF">WN944_028007</name>
</gene>
<keyword evidence="3" id="KW-1185">Reference proteome</keyword>
<name>A0AAP0LJJ0_9ROSI</name>
<organism evidence="2 3">
    <name type="scientific">Citrus x changshan-huyou</name>
    <dbReference type="NCBI Taxonomy" id="2935761"/>
    <lineage>
        <taxon>Eukaryota</taxon>
        <taxon>Viridiplantae</taxon>
        <taxon>Streptophyta</taxon>
        <taxon>Embryophyta</taxon>
        <taxon>Tracheophyta</taxon>
        <taxon>Spermatophyta</taxon>
        <taxon>Magnoliopsida</taxon>
        <taxon>eudicotyledons</taxon>
        <taxon>Gunneridae</taxon>
        <taxon>Pentapetalae</taxon>
        <taxon>rosids</taxon>
        <taxon>malvids</taxon>
        <taxon>Sapindales</taxon>
        <taxon>Rutaceae</taxon>
        <taxon>Aurantioideae</taxon>
        <taxon>Citrus</taxon>
    </lineage>
</organism>
<accession>A0AAP0LJJ0</accession>